<comment type="caution">
    <text evidence="1">The sequence shown here is derived from an EMBL/GenBank/DDBJ whole genome shotgun (WGS) entry which is preliminary data.</text>
</comment>
<protein>
    <recommendedName>
        <fullName evidence="3">Glycosyltransferase</fullName>
    </recommendedName>
</protein>
<dbReference type="EMBL" id="JACXYY010000004">
    <property type="protein sequence ID" value="MBD3915158.1"/>
    <property type="molecule type" value="Genomic_DNA"/>
</dbReference>
<dbReference type="SUPFAM" id="SSF53448">
    <property type="entry name" value="Nucleotide-diphospho-sugar transferases"/>
    <property type="match status" value="1"/>
</dbReference>
<gene>
    <name evidence="1" type="ORF">IEZ25_11080</name>
</gene>
<organism evidence="1 2">
    <name type="scientific">Nocardioides hwasunensis</name>
    <dbReference type="NCBI Taxonomy" id="397258"/>
    <lineage>
        <taxon>Bacteria</taxon>
        <taxon>Bacillati</taxon>
        <taxon>Actinomycetota</taxon>
        <taxon>Actinomycetes</taxon>
        <taxon>Propionibacteriales</taxon>
        <taxon>Nocardioidaceae</taxon>
        <taxon>Nocardioides</taxon>
    </lineage>
</organism>
<dbReference type="InterPro" id="IPR029044">
    <property type="entry name" value="Nucleotide-diphossugar_trans"/>
</dbReference>
<reference evidence="1 2" key="1">
    <citation type="submission" date="2020-09" db="EMBL/GenBank/DDBJ databases">
        <title>novel species in genus Nocardioides.</title>
        <authorList>
            <person name="Zhang G."/>
        </authorList>
    </citation>
    <scope>NUCLEOTIDE SEQUENCE [LARGE SCALE GENOMIC DNA]</scope>
    <source>
        <strain evidence="1 2">19197</strain>
    </source>
</reference>
<keyword evidence="2" id="KW-1185">Reference proteome</keyword>
<evidence type="ECO:0000313" key="2">
    <source>
        <dbReference type="Proteomes" id="UP000649289"/>
    </source>
</evidence>
<evidence type="ECO:0000313" key="1">
    <source>
        <dbReference type="EMBL" id="MBD3915158.1"/>
    </source>
</evidence>
<dbReference type="Proteomes" id="UP000649289">
    <property type="component" value="Unassembled WGS sequence"/>
</dbReference>
<evidence type="ECO:0008006" key="3">
    <source>
        <dbReference type="Google" id="ProtNLM"/>
    </source>
</evidence>
<dbReference type="RefSeq" id="WP_191199483.1">
    <property type="nucleotide sequence ID" value="NZ_BAAAPA010000005.1"/>
</dbReference>
<proteinExistence type="predicted"/>
<sequence length="419" mass="44973">MSDRSWDLAAVHALLRDTDDDEERRRLLNRVDVLTSIVRPDVLRRTADHDDPAVDVAQDVPVTYAVLAPADGPDLRRCLASLPSGSARLVVDTSASTAGPTADHLGPATDDVQVTRFEWCDDFAAARNHAVDVIGRGWVVFVDVDEVLMPTCAARLPLILQHLSAHPGSHALAASLRVWDGGTGKPARIGRILRADGDVRYRGAVHEELVRTASAPIVVDLDCDVLHTGYRGVAGEDRLLRNLAILDRVIAEGDGRAKDHFYRARDGERLRDPAEVESDLLAAIAAPDEHIAFQGDPRGAALQRLVQAALDAGDTERAEELIAQGSDHLGGRRSSALSSLVARHELESAATRLRSAAASALLVVTEPVEVSRHLDALAMTSLVLGDVDTLQHIVNGELGGTEPPHLARLLSALDARPIP</sequence>
<name>A0ABR8MGR7_9ACTN</name>
<accession>A0ABR8MGR7</accession>